<dbReference type="EMBL" id="EU954936">
    <property type="protein sequence ID" value="ACG27054.1"/>
    <property type="molecule type" value="mRNA"/>
</dbReference>
<proteinExistence type="evidence at transcript level"/>
<name>B6SQC1_MAIZE</name>
<accession>B6SQC1</accession>
<evidence type="ECO:0000256" key="1">
    <source>
        <dbReference type="SAM" id="MobiDB-lite"/>
    </source>
</evidence>
<evidence type="ECO:0000256" key="2">
    <source>
        <dbReference type="SAM" id="Phobius"/>
    </source>
</evidence>
<keyword evidence="2" id="KW-0472">Membrane</keyword>
<dbReference type="AlphaFoldDB" id="B6SQC1"/>
<reference evidence="3" key="1">
    <citation type="journal article" date="2009" name="Plant Mol. Biol.">
        <title>Insights into corn genes derived from large-scale cDNA sequencing.</title>
        <authorList>
            <person name="Alexandrov N.N."/>
            <person name="Brover V.V."/>
            <person name="Freidin S."/>
            <person name="Troukhan M.E."/>
            <person name="Tatarinova T.V."/>
            <person name="Zhang H."/>
            <person name="Swaller T.J."/>
            <person name="Lu Y.P."/>
            <person name="Bouck J."/>
            <person name="Flavell R.B."/>
            <person name="Feldmann K.A."/>
        </authorList>
    </citation>
    <scope>NUCLEOTIDE SEQUENCE</scope>
</reference>
<evidence type="ECO:0000313" key="3">
    <source>
        <dbReference type="EMBL" id="ACG27054.1"/>
    </source>
</evidence>
<feature type="region of interest" description="Disordered" evidence="1">
    <location>
        <begin position="1"/>
        <end position="33"/>
    </location>
</feature>
<keyword evidence="2" id="KW-0812">Transmembrane</keyword>
<organism evidence="3">
    <name type="scientific">Zea mays</name>
    <name type="common">Maize</name>
    <dbReference type="NCBI Taxonomy" id="4577"/>
    <lineage>
        <taxon>Eukaryota</taxon>
        <taxon>Viridiplantae</taxon>
        <taxon>Streptophyta</taxon>
        <taxon>Embryophyta</taxon>
        <taxon>Tracheophyta</taxon>
        <taxon>Spermatophyta</taxon>
        <taxon>Magnoliopsida</taxon>
        <taxon>Liliopsida</taxon>
        <taxon>Poales</taxon>
        <taxon>Poaceae</taxon>
        <taxon>PACMAD clade</taxon>
        <taxon>Panicoideae</taxon>
        <taxon>Andropogonodae</taxon>
        <taxon>Andropogoneae</taxon>
        <taxon>Tripsacinae</taxon>
        <taxon>Zea</taxon>
    </lineage>
</organism>
<protein>
    <submittedName>
        <fullName evidence="3">Uncharacterized protein</fullName>
    </submittedName>
</protein>
<feature type="transmembrane region" description="Helical" evidence="2">
    <location>
        <begin position="36"/>
        <end position="53"/>
    </location>
</feature>
<sequence>MDRRERSEIREHRDRSDDRDRHRDDRDRRRSHDSERYLVICAACFSIFSSALMI</sequence>
<keyword evidence="2" id="KW-1133">Transmembrane helix</keyword>